<dbReference type="Proteomes" id="UP000053424">
    <property type="component" value="Unassembled WGS sequence"/>
</dbReference>
<dbReference type="EMBL" id="KN831769">
    <property type="protein sequence ID" value="KIM47816.1"/>
    <property type="molecule type" value="Genomic_DNA"/>
</dbReference>
<evidence type="ECO:0000313" key="2">
    <source>
        <dbReference type="Proteomes" id="UP000053424"/>
    </source>
</evidence>
<protein>
    <submittedName>
        <fullName evidence="1">Uncharacterized protein</fullName>
    </submittedName>
</protein>
<keyword evidence="2" id="KW-1185">Reference proteome</keyword>
<name>A0A0C3CVD4_HEBCY</name>
<reference evidence="1 2" key="1">
    <citation type="submission" date="2014-04" db="EMBL/GenBank/DDBJ databases">
        <authorList>
            <consortium name="DOE Joint Genome Institute"/>
            <person name="Kuo A."/>
            <person name="Gay G."/>
            <person name="Dore J."/>
            <person name="Kohler A."/>
            <person name="Nagy L.G."/>
            <person name="Floudas D."/>
            <person name="Copeland A."/>
            <person name="Barry K.W."/>
            <person name="Cichocki N."/>
            <person name="Veneault-Fourrey C."/>
            <person name="LaButti K."/>
            <person name="Lindquist E.A."/>
            <person name="Lipzen A."/>
            <person name="Lundell T."/>
            <person name="Morin E."/>
            <person name="Murat C."/>
            <person name="Sun H."/>
            <person name="Tunlid A."/>
            <person name="Henrissat B."/>
            <person name="Grigoriev I.V."/>
            <person name="Hibbett D.S."/>
            <person name="Martin F."/>
            <person name="Nordberg H.P."/>
            <person name="Cantor M.N."/>
            <person name="Hua S.X."/>
        </authorList>
    </citation>
    <scope>NUCLEOTIDE SEQUENCE [LARGE SCALE GENOMIC DNA]</scope>
    <source>
        <strain evidence="2">h7</strain>
    </source>
</reference>
<reference evidence="2" key="2">
    <citation type="submission" date="2015-01" db="EMBL/GenBank/DDBJ databases">
        <title>Evolutionary Origins and Diversification of the Mycorrhizal Mutualists.</title>
        <authorList>
            <consortium name="DOE Joint Genome Institute"/>
            <consortium name="Mycorrhizal Genomics Consortium"/>
            <person name="Kohler A."/>
            <person name="Kuo A."/>
            <person name="Nagy L.G."/>
            <person name="Floudas D."/>
            <person name="Copeland A."/>
            <person name="Barry K.W."/>
            <person name="Cichocki N."/>
            <person name="Veneault-Fourrey C."/>
            <person name="LaButti K."/>
            <person name="Lindquist E.A."/>
            <person name="Lipzen A."/>
            <person name="Lundell T."/>
            <person name="Morin E."/>
            <person name="Murat C."/>
            <person name="Riley R."/>
            <person name="Ohm R."/>
            <person name="Sun H."/>
            <person name="Tunlid A."/>
            <person name="Henrissat B."/>
            <person name="Grigoriev I.V."/>
            <person name="Hibbett D.S."/>
            <person name="Martin F."/>
        </authorList>
    </citation>
    <scope>NUCLEOTIDE SEQUENCE [LARGE SCALE GENOMIC DNA]</scope>
    <source>
        <strain evidence="2">h7</strain>
    </source>
</reference>
<accession>A0A0C3CVD4</accession>
<organism evidence="1 2">
    <name type="scientific">Hebeloma cylindrosporum</name>
    <dbReference type="NCBI Taxonomy" id="76867"/>
    <lineage>
        <taxon>Eukaryota</taxon>
        <taxon>Fungi</taxon>
        <taxon>Dikarya</taxon>
        <taxon>Basidiomycota</taxon>
        <taxon>Agaricomycotina</taxon>
        <taxon>Agaricomycetes</taxon>
        <taxon>Agaricomycetidae</taxon>
        <taxon>Agaricales</taxon>
        <taxon>Agaricineae</taxon>
        <taxon>Hymenogastraceae</taxon>
        <taxon>Hebeloma</taxon>
    </lineage>
</organism>
<dbReference type="HOGENOM" id="CLU_2171384_0_0_1"/>
<evidence type="ECO:0000313" key="1">
    <source>
        <dbReference type="EMBL" id="KIM47816.1"/>
    </source>
</evidence>
<proteinExistence type="predicted"/>
<dbReference type="AlphaFoldDB" id="A0A0C3CVD4"/>
<sequence length="110" mass="12323">MIGPNGASSCSWLYSNGSLGKALIPQKRTKATEIMSVCFALLKRRSSSFSKCVNSSRVHNLLDIFEEFPASGIRCAVFAVRYPEADSLWLENYLRKGHTRGDIVFRYADL</sequence>
<gene>
    <name evidence="1" type="ORF">M413DRAFT_439497</name>
</gene>